<dbReference type="EMBL" id="CAADFC020000013">
    <property type="protein sequence ID" value="VIO71597.1"/>
    <property type="molecule type" value="Genomic_DNA"/>
</dbReference>
<comment type="caution">
    <text evidence="2">The sequence shown here is derived from an EMBL/GenBank/DDBJ whole genome shotgun (WGS) entry which is preliminary data.</text>
</comment>
<accession>A0A508TEK8</accession>
<name>A0A508TEK8_9BRAD</name>
<reference evidence="2" key="1">
    <citation type="submission" date="2019-02" db="EMBL/GenBank/DDBJ databases">
        <authorList>
            <person name="Pothier F.J."/>
        </authorList>
    </citation>
    <scope>NUCLEOTIDE SEQUENCE</scope>
    <source>
        <strain evidence="2">CI-1B</strain>
    </source>
</reference>
<feature type="transmembrane region" description="Helical" evidence="1">
    <location>
        <begin position="45"/>
        <end position="72"/>
    </location>
</feature>
<keyword evidence="1" id="KW-0812">Transmembrane</keyword>
<protein>
    <submittedName>
        <fullName evidence="2">Uncharacterized protein</fullName>
    </submittedName>
</protein>
<keyword evidence="1" id="KW-1133">Transmembrane helix</keyword>
<keyword evidence="3" id="KW-1185">Reference proteome</keyword>
<dbReference type="OrthoDB" id="8243879at2"/>
<evidence type="ECO:0000313" key="2">
    <source>
        <dbReference type="EMBL" id="VIO71597.1"/>
    </source>
</evidence>
<dbReference type="AlphaFoldDB" id="A0A508TEK8"/>
<evidence type="ECO:0000256" key="1">
    <source>
        <dbReference type="SAM" id="Phobius"/>
    </source>
</evidence>
<keyword evidence="1" id="KW-0472">Membrane</keyword>
<evidence type="ECO:0000313" key="3">
    <source>
        <dbReference type="Proteomes" id="UP000328092"/>
    </source>
</evidence>
<sequence length="86" mass="9460">MLWIVLASGICGLLLGRYFRVYVCLPAILLLVPVAYVVGHTDGLAAWMVAFISSAVALQGCFLIGAMIRIFIENFEPRRAPSEDFI</sequence>
<gene>
    <name evidence="2" type="ORF">CI1B_37840</name>
</gene>
<dbReference type="Proteomes" id="UP000328092">
    <property type="component" value="Unassembled WGS sequence"/>
</dbReference>
<feature type="transmembrane region" description="Helical" evidence="1">
    <location>
        <begin position="21"/>
        <end position="39"/>
    </location>
</feature>
<proteinExistence type="predicted"/>
<organism evidence="2 3">
    <name type="scientific">Bradyrhizobium ivorense</name>
    <dbReference type="NCBI Taxonomy" id="2511166"/>
    <lineage>
        <taxon>Bacteria</taxon>
        <taxon>Pseudomonadati</taxon>
        <taxon>Pseudomonadota</taxon>
        <taxon>Alphaproteobacteria</taxon>
        <taxon>Hyphomicrobiales</taxon>
        <taxon>Nitrobacteraceae</taxon>
        <taxon>Bradyrhizobium</taxon>
    </lineage>
</organism>
<dbReference type="RefSeq" id="WP_139861054.1">
    <property type="nucleotide sequence ID" value="NZ_CAADFC020000013.1"/>
</dbReference>